<feature type="region of interest" description="Disordered" evidence="1">
    <location>
        <begin position="33"/>
        <end position="53"/>
    </location>
</feature>
<evidence type="ECO:0000259" key="3">
    <source>
        <dbReference type="Pfam" id="PF07883"/>
    </source>
</evidence>
<evidence type="ECO:0000256" key="2">
    <source>
        <dbReference type="SAM" id="SignalP"/>
    </source>
</evidence>
<keyword evidence="5" id="KW-1185">Reference proteome</keyword>
<evidence type="ECO:0000313" key="4">
    <source>
        <dbReference type="EMBL" id="MBW6401155.1"/>
    </source>
</evidence>
<dbReference type="SUPFAM" id="SSF51182">
    <property type="entry name" value="RmlC-like cupins"/>
    <property type="match status" value="1"/>
</dbReference>
<proteinExistence type="predicted"/>
<evidence type="ECO:0000313" key="5">
    <source>
        <dbReference type="Proteomes" id="UP001196565"/>
    </source>
</evidence>
<feature type="domain" description="Cupin type-2" evidence="3">
    <location>
        <begin position="83"/>
        <end position="151"/>
    </location>
</feature>
<dbReference type="InterPro" id="IPR011051">
    <property type="entry name" value="RmlC_Cupin_sf"/>
</dbReference>
<accession>A0ABS7AFU7</accession>
<dbReference type="InterPro" id="IPR014710">
    <property type="entry name" value="RmlC-like_jellyroll"/>
</dbReference>
<name>A0ABS7AFU7_9PROT</name>
<dbReference type="InterPro" id="IPR013096">
    <property type="entry name" value="Cupin_2"/>
</dbReference>
<gene>
    <name evidence="4" type="ORF">KPL78_25075</name>
</gene>
<feature type="signal peptide" evidence="2">
    <location>
        <begin position="1"/>
        <end position="33"/>
    </location>
</feature>
<organism evidence="4 5">
    <name type="scientific">Roseomonas alba</name>
    <dbReference type="NCBI Taxonomy" id="2846776"/>
    <lineage>
        <taxon>Bacteria</taxon>
        <taxon>Pseudomonadati</taxon>
        <taxon>Pseudomonadota</taxon>
        <taxon>Alphaproteobacteria</taxon>
        <taxon>Acetobacterales</taxon>
        <taxon>Roseomonadaceae</taxon>
        <taxon>Roseomonas</taxon>
    </lineage>
</organism>
<comment type="caution">
    <text evidence="4">The sequence shown here is derived from an EMBL/GenBank/DDBJ whole genome shotgun (WGS) entry which is preliminary data.</text>
</comment>
<dbReference type="RefSeq" id="WP_219765719.1">
    <property type="nucleotide sequence ID" value="NZ_JAHYBZ010000010.1"/>
</dbReference>
<protein>
    <submittedName>
        <fullName evidence="4">Cupin domain-containing protein</fullName>
    </submittedName>
</protein>
<dbReference type="Gene3D" id="2.60.120.10">
    <property type="entry name" value="Jelly Rolls"/>
    <property type="match status" value="1"/>
</dbReference>
<dbReference type="Proteomes" id="UP001196565">
    <property type="component" value="Unassembled WGS sequence"/>
</dbReference>
<reference evidence="4 5" key="1">
    <citation type="submission" date="2021-07" db="EMBL/GenBank/DDBJ databases">
        <authorList>
            <person name="So Y."/>
        </authorList>
    </citation>
    <scope>NUCLEOTIDE SEQUENCE [LARGE SCALE GENOMIC DNA]</scope>
    <source>
        <strain evidence="4 5">HJA6</strain>
    </source>
</reference>
<evidence type="ECO:0000256" key="1">
    <source>
        <dbReference type="SAM" id="MobiDB-lite"/>
    </source>
</evidence>
<sequence>MTDSIRYRPTLRRGVGFTALLLTGLLGAAGAQAGACPDDQRRPDARPVSTEPARGVTDTVIASIDVAREPAAIQGRQFRMRRLVIEPGGTVPWHSHGDRPALIYIVEGTIVEYASNCAVPITHGAGDVASETHVTSHWWRNHTNRRVVLISADLLHDQNDHNM</sequence>
<keyword evidence="2" id="KW-0732">Signal</keyword>
<feature type="chain" id="PRO_5047330824" evidence="2">
    <location>
        <begin position="34"/>
        <end position="163"/>
    </location>
</feature>
<dbReference type="EMBL" id="JAHYBZ010000010">
    <property type="protein sequence ID" value="MBW6401155.1"/>
    <property type="molecule type" value="Genomic_DNA"/>
</dbReference>
<dbReference type="Pfam" id="PF07883">
    <property type="entry name" value="Cupin_2"/>
    <property type="match status" value="1"/>
</dbReference>